<evidence type="ECO:0000313" key="1">
    <source>
        <dbReference type="EMBL" id="QGZ58141.1"/>
    </source>
</evidence>
<dbReference type="Proteomes" id="UP000434209">
    <property type="component" value="Chromosome 3"/>
</dbReference>
<evidence type="ECO:0000313" key="2">
    <source>
        <dbReference type="Proteomes" id="UP000434209"/>
    </source>
</evidence>
<dbReference type="RefSeq" id="WP_158761078.1">
    <property type="nucleotide sequence ID" value="NZ_CP046911.1"/>
</dbReference>
<protein>
    <submittedName>
        <fullName evidence="1">Uncharacterized protein</fullName>
    </submittedName>
</protein>
<accession>A0A7Z2GAG1</accession>
<dbReference type="EMBL" id="CP046911">
    <property type="protein sequence ID" value="QGZ58141.1"/>
    <property type="molecule type" value="Genomic_DNA"/>
</dbReference>
<keyword evidence="2" id="KW-1185">Reference proteome</keyword>
<gene>
    <name evidence="1" type="ORF">FAZ97_24355</name>
</gene>
<sequence>MSPSEWDGGARLAASIVSGILVTQTLPEAFAGRADLYGISMSGGAIYTFYFSE</sequence>
<dbReference type="KEGG" id="pacp:FAZ97_24355"/>
<dbReference type="AlphaFoldDB" id="A0A7Z2GAG1"/>
<name>A0A7Z2GAG1_9BURK</name>
<organism evidence="1 2">
    <name type="scientific">Paraburkholderia acidiphila</name>
    <dbReference type="NCBI Taxonomy" id="2571747"/>
    <lineage>
        <taxon>Bacteria</taxon>
        <taxon>Pseudomonadati</taxon>
        <taxon>Pseudomonadota</taxon>
        <taxon>Betaproteobacteria</taxon>
        <taxon>Burkholderiales</taxon>
        <taxon>Burkholderiaceae</taxon>
        <taxon>Paraburkholderia</taxon>
    </lineage>
</organism>
<reference evidence="1 2" key="1">
    <citation type="submission" date="2019-12" db="EMBL/GenBank/DDBJ databases">
        <title>Paraburkholderia acidiphila 7Q-K02 sp. nov and Paraburkholderia acidisoli DHF22 sp. nov., two strains isolated from forest soil.</title>
        <authorList>
            <person name="Gao Z."/>
            <person name="Qiu L."/>
        </authorList>
    </citation>
    <scope>NUCLEOTIDE SEQUENCE [LARGE SCALE GENOMIC DNA]</scope>
    <source>
        <strain evidence="1 2">7Q-K02</strain>
    </source>
</reference>
<proteinExistence type="predicted"/>